<dbReference type="PANTHER" id="PTHR24559:SF444">
    <property type="entry name" value="REVERSE TRANSCRIPTASE DOMAIN-CONTAINING PROTEIN"/>
    <property type="match status" value="1"/>
</dbReference>
<sequence>MYSYILDELAGDLGLSVEIIRLDMIITSLLGESVVMNRVCRKCLLMIQGHVFLVDLMKFPFHGFDMILGMDWLIEHKTKVCFELKHITLRRKDGIEIVVVGERPKFLSNVVSMTKAEKMTSKYYEAYLAYALNSRNKEERVQDICIVREFLDMFSEELSCLPLDCEVEFRIELFPGTALVPIALYRMTPKELKELKVQLQELLDRGFIRSNVKELNVLKIAFRTQYGHYEFLVMSFGLTNASVAFMDLMNHEKQLYAKLSKCEFWLKEVMFLVAPLTKLLQKNLVFKWTDERQKSFVKHKAVLTKAPMLIQLDSGKFLWSIAMFHIWVSDVY</sequence>
<comment type="caution">
    <text evidence="1">The sequence shown here is derived from an EMBL/GenBank/DDBJ whole genome shotgun (WGS) entry which is preliminary data.</text>
</comment>
<dbReference type="InterPro" id="IPR043502">
    <property type="entry name" value="DNA/RNA_pol_sf"/>
</dbReference>
<dbReference type="InterPro" id="IPR053134">
    <property type="entry name" value="RNA-dir_DNA_polymerase"/>
</dbReference>
<dbReference type="PANTHER" id="PTHR24559">
    <property type="entry name" value="TRANSPOSON TY3-I GAG-POL POLYPROTEIN"/>
    <property type="match status" value="1"/>
</dbReference>
<reference evidence="2" key="1">
    <citation type="journal article" date="2019" name="Plant Biotechnol. J.">
        <title>Genome sequencing of the Australian wild diploid species Gossypium australe highlights disease resistance and delayed gland morphogenesis.</title>
        <authorList>
            <person name="Cai Y."/>
            <person name="Cai X."/>
            <person name="Wang Q."/>
            <person name="Wang P."/>
            <person name="Zhang Y."/>
            <person name="Cai C."/>
            <person name="Xu Y."/>
            <person name="Wang K."/>
            <person name="Zhou Z."/>
            <person name="Wang C."/>
            <person name="Geng S."/>
            <person name="Li B."/>
            <person name="Dong Q."/>
            <person name="Hou Y."/>
            <person name="Wang H."/>
            <person name="Ai P."/>
            <person name="Liu Z."/>
            <person name="Yi F."/>
            <person name="Sun M."/>
            <person name="An G."/>
            <person name="Cheng J."/>
            <person name="Zhang Y."/>
            <person name="Shi Q."/>
            <person name="Xie Y."/>
            <person name="Shi X."/>
            <person name="Chang Y."/>
            <person name="Huang F."/>
            <person name="Chen Y."/>
            <person name="Hong S."/>
            <person name="Mi L."/>
            <person name="Sun Q."/>
            <person name="Zhang L."/>
            <person name="Zhou B."/>
            <person name="Peng R."/>
            <person name="Zhang X."/>
            <person name="Liu F."/>
        </authorList>
    </citation>
    <scope>NUCLEOTIDE SEQUENCE [LARGE SCALE GENOMIC DNA]</scope>
    <source>
        <strain evidence="2">cv. PA1801</strain>
    </source>
</reference>
<dbReference type="Pfam" id="PF08284">
    <property type="entry name" value="RVP_2"/>
    <property type="match status" value="1"/>
</dbReference>
<dbReference type="AlphaFoldDB" id="A0A5B6X1V8"/>
<keyword evidence="2" id="KW-1185">Reference proteome</keyword>
<organism evidence="1 2">
    <name type="scientific">Gossypium australe</name>
    <dbReference type="NCBI Taxonomy" id="47621"/>
    <lineage>
        <taxon>Eukaryota</taxon>
        <taxon>Viridiplantae</taxon>
        <taxon>Streptophyta</taxon>
        <taxon>Embryophyta</taxon>
        <taxon>Tracheophyta</taxon>
        <taxon>Spermatophyta</taxon>
        <taxon>Magnoliopsida</taxon>
        <taxon>eudicotyledons</taxon>
        <taxon>Gunneridae</taxon>
        <taxon>Pentapetalae</taxon>
        <taxon>rosids</taxon>
        <taxon>malvids</taxon>
        <taxon>Malvales</taxon>
        <taxon>Malvaceae</taxon>
        <taxon>Malvoideae</taxon>
        <taxon>Gossypium</taxon>
    </lineage>
</organism>
<protein>
    <submittedName>
        <fullName evidence="1">DNA/RNA polymerases superfamily protein</fullName>
    </submittedName>
</protein>
<evidence type="ECO:0000313" key="2">
    <source>
        <dbReference type="Proteomes" id="UP000325315"/>
    </source>
</evidence>
<dbReference type="EMBL" id="SMMG02000001">
    <property type="protein sequence ID" value="KAA3487062.1"/>
    <property type="molecule type" value="Genomic_DNA"/>
</dbReference>
<dbReference type="Gene3D" id="2.40.70.10">
    <property type="entry name" value="Acid Proteases"/>
    <property type="match status" value="1"/>
</dbReference>
<dbReference type="Gene3D" id="3.10.10.10">
    <property type="entry name" value="HIV Type 1 Reverse Transcriptase, subunit A, domain 1"/>
    <property type="match status" value="2"/>
</dbReference>
<dbReference type="InterPro" id="IPR021109">
    <property type="entry name" value="Peptidase_aspartic_dom_sf"/>
</dbReference>
<dbReference type="Proteomes" id="UP000325315">
    <property type="component" value="Unassembled WGS sequence"/>
</dbReference>
<accession>A0A5B6X1V8</accession>
<name>A0A5B6X1V8_9ROSI</name>
<dbReference type="SUPFAM" id="SSF56672">
    <property type="entry name" value="DNA/RNA polymerases"/>
    <property type="match status" value="1"/>
</dbReference>
<dbReference type="Gene3D" id="3.30.70.270">
    <property type="match status" value="1"/>
</dbReference>
<dbReference type="InterPro" id="IPR043128">
    <property type="entry name" value="Rev_trsase/Diguanyl_cyclase"/>
</dbReference>
<dbReference type="OrthoDB" id="437338at2759"/>
<proteinExistence type="predicted"/>
<gene>
    <name evidence="1" type="ORF">EPI10_030918</name>
</gene>
<dbReference type="CDD" id="cd00303">
    <property type="entry name" value="retropepsin_like"/>
    <property type="match status" value="1"/>
</dbReference>
<evidence type="ECO:0000313" key="1">
    <source>
        <dbReference type="EMBL" id="KAA3487062.1"/>
    </source>
</evidence>